<geneLocation type="plasmid" evidence="2">
    <name>cbm2636_mp</name>
</geneLocation>
<proteinExistence type="predicted"/>
<organism evidence="1 2">
    <name type="scientific">Cupriavidus taiwanensis</name>
    <dbReference type="NCBI Taxonomy" id="164546"/>
    <lineage>
        <taxon>Bacteria</taxon>
        <taxon>Pseudomonadati</taxon>
        <taxon>Pseudomonadota</taxon>
        <taxon>Betaproteobacteria</taxon>
        <taxon>Burkholderiales</taxon>
        <taxon>Burkholderiaceae</taxon>
        <taxon>Cupriavidus</taxon>
    </lineage>
</organism>
<reference evidence="1 2" key="1">
    <citation type="submission" date="2018-01" db="EMBL/GenBank/DDBJ databases">
        <authorList>
            <person name="Clerissi C."/>
        </authorList>
    </citation>
    <scope>NUCLEOTIDE SEQUENCE [LARGE SCALE GENOMIC DNA]</scope>
    <source>
        <strain evidence="1">Cupriavidus taiwanensis SWF 66322</strain>
        <plasmid evidence="2">cbm2636_mp</plasmid>
    </source>
</reference>
<dbReference type="Proteomes" id="UP000254259">
    <property type="component" value="Plasmid CBM2636_mp"/>
</dbReference>
<sequence>MPYSKSSFDHFKYILVDTITTRYRV</sequence>
<gene>
    <name evidence="1" type="ORF">CBM2636_MP10171</name>
</gene>
<protein>
    <submittedName>
        <fullName evidence="1">Uncharacterized protein</fullName>
    </submittedName>
</protein>
<evidence type="ECO:0000313" key="2">
    <source>
        <dbReference type="Proteomes" id="UP000254259"/>
    </source>
</evidence>
<name>A0A375FGC8_9BURK</name>
<accession>A0A375FGC8</accession>
<dbReference type="AlphaFoldDB" id="A0A375FGC8"/>
<evidence type="ECO:0000313" key="1">
    <source>
        <dbReference type="EMBL" id="SPD66538.1"/>
    </source>
</evidence>
<dbReference type="EMBL" id="LT984814">
    <property type="protein sequence ID" value="SPD66538.1"/>
    <property type="molecule type" value="Genomic_DNA"/>
</dbReference>
<keyword evidence="1" id="KW-0614">Plasmid</keyword>